<keyword evidence="7" id="KW-0902">Two-component regulatory system</keyword>
<dbReference type="RefSeq" id="WP_111871470.1">
    <property type="nucleotide sequence ID" value="NZ_QLYX01000018.1"/>
</dbReference>
<comment type="subcellular location">
    <subcellularLocation>
        <location evidence="2">Cell membrane</location>
    </subcellularLocation>
</comment>
<evidence type="ECO:0000313" key="12">
    <source>
        <dbReference type="EMBL" id="RAY11564.1"/>
    </source>
</evidence>
<dbReference type="GO" id="GO:0005886">
    <property type="term" value="C:plasma membrane"/>
    <property type="evidence" value="ECO:0007669"/>
    <property type="project" value="UniProtKB-SubCell"/>
</dbReference>
<keyword evidence="5" id="KW-0808">Transferase</keyword>
<dbReference type="InterPro" id="IPR036890">
    <property type="entry name" value="HATPase_C_sf"/>
</dbReference>
<sequence>MGDELLATEIRGEEDIFTVRRVGREAAAAAGLDTQDQVRVATALSEVGRELFAQAGEVAVRFVLDGAAGEALLLEMSHPHESGEPPATGLDAAARLMDTVDRTREGDRVVVRLRKRLPSGPVPARADLGATRERLAHLAPVTAVEELRQQNAELVETLEGLRRQSDELRSLNAELEETNAGVLALYTQLSAELEETNLGVVALNAELEEKSDQLRAAGEARKRFWATVSHELRTPINSVIGLVRLLLDEGADPLGEEQRHQITLIGDSGQTLLALVNELLDMARAEGGRLQPELGVVDVPRLLAGLSDELAPVAAQTGLTLLLDGSAGPETLVSDEVMLTRILRNLLANGLKFTTEGEVRLTTRTEDRMACFAVTDTGAGIAPEHQALVFEEFYRVPGRATTGTGLGLPYARRLAEALGGDLDLVSAPGEGTTVTLRLPVPAEVSGLGHVLIVDDEAGQRAALRELVGPVSDRLSEAAGGFAALELAAGDAPDLVLLDLRMPEGDGMDVLDGLAPGIPVVLVTAIDPAALADPRLDRAGAWVDKARLTWPILADAIRRAGRGSTGA</sequence>
<dbReference type="PANTHER" id="PTHR43711">
    <property type="entry name" value="TWO-COMPONENT HISTIDINE KINASE"/>
    <property type="match status" value="1"/>
</dbReference>
<dbReference type="PROSITE" id="PS50110">
    <property type="entry name" value="RESPONSE_REGULATORY"/>
    <property type="match status" value="1"/>
</dbReference>
<comment type="catalytic activity">
    <reaction evidence="1">
        <text>ATP + protein L-histidine = ADP + protein N-phospho-L-histidine.</text>
        <dbReference type="EC" id="2.7.13.3"/>
    </reaction>
</comment>
<dbReference type="Gene3D" id="1.10.287.130">
    <property type="match status" value="1"/>
</dbReference>
<keyword evidence="6 12" id="KW-0418">Kinase</keyword>
<dbReference type="GO" id="GO:0000155">
    <property type="term" value="F:phosphorelay sensor kinase activity"/>
    <property type="evidence" value="ECO:0007669"/>
    <property type="project" value="InterPro"/>
</dbReference>
<feature type="domain" description="Response regulatory" evidence="11">
    <location>
        <begin position="449"/>
        <end position="560"/>
    </location>
</feature>
<dbReference type="SMART" id="SM00448">
    <property type="entry name" value="REC"/>
    <property type="match status" value="1"/>
</dbReference>
<dbReference type="Pfam" id="PF00072">
    <property type="entry name" value="Response_reg"/>
    <property type="match status" value="1"/>
</dbReference>
<reference evidence="12 13" key="1">
    <citation type="submission" date="2018-06" db="EMBL/GenBank/DDBJ databases">
        <title>Actinomadura craniellae sp. nov. isolated from marine sponge Craniella sp.</title>
        <authorList>
            <person name="Li L."/>
            <person name="Xu Q.H."/>
            <person name="Lin H.W."/>
            <person name="Lu Y.H."/>
        </authorList>
    </citation>
    <scope>NUCLEOTIDE SEQUENCE [LARGE SCALE GENOMIC DNA]</scope>
    <source>
        <strain evidence="12 13">LHW63021</strain>
    </source>
</reference>
<feature type="modified residue" description="4-aspartylphosphate" evidence="8">
    <location>
        <position position="498"/>
    </location>
</feature>
<dbReference type="Pfam" id="PF02518">
    <property type="entry name" value="HATPase_c"/>
    <property type="match status" value="1"/>
</dbReference>
<keyword evidence="13" id="KW-1185">Reference proteome</keyword>
<dbReference type="InterPro" id="IPR003661">
    <property type="entry name" value="HisK_dim/P_dom"/>
</dbReference>
<evidence type="ECO:0000256" key="1">
    <source>
        <dbReference type="ARBA" id="ARBA00000085"/>
    </source>
</evidence>
<dbReference type="InterPro" id="IPR003594">
    <property type="entry name" value="HATPase_dom"/>
</dbReference>
<dbReference type="InterPro" id="IPR005467">
    <property type="entry name" value="His_kinase_dom"/>
</dbReference>
<accession>A0A365GXJ7</accession>
<dbReference type="InterPro" id="IPR004358">
    <property type="entry name" value="Sig_transdc_His_kin-like_C"/>
</dbReference>
<dbReference type="InterPro" id="IPR036097">
    <property type="entry name" value="HisK_dim/P_sf"/>
</dbReference>
<dbReference type="InterPro" id="IPR011006">
    <property type="entry name" value="CheY-like_superfamily"/>
</dbReference>
<comment type="caution">
    <text evidence="12">The sequence shown here is derived from an EMBL/GenBank/DDBJ whole genome shotgun (WGS) entry which is preliminary data.</text>
</comment>
<organism evidence="12 13">
    <name type="scientific">Actinomadura craniellae</name>
    <dbReference type="NCBI Taxonomy" id="2231787"/>
    <lineage>
        <taxon>Bacteria</taxon>
        <taxon>Bacillati</taxon>
        <taxon>Actinomycetota</taxon>
        <taxon>Actinomycetes</taxon>
        <taxon>Streptosporangiales</taxon>
        <taxon>Thermomonosporaceae</taxon>
        <taxon>Actinomadura</taxon>
    </lineage>
</organism>
<evidence type="ECO:0000256" key="7">
    <source>
        <dbReference type="ARBA" id="ARBA00023012"/>
    </source>
</evidence>
<dbReference type="CDD" id="cd00156">
    <property type="entry name" value="REC"/>
    <property type="match status" value="1"/>
</dbReference>
<name>A0A365GXJ7_9ACTN</name>
<evidence type="ECO:0000259" key="10">
    <source>
        <dbReference type="PROSITE" id="PS50109"/>
    </source>
</evidence>
<dbReference type="AlphaFoldDB" id="A0A365GXJ7"/>
<dbReference type="SMART" id="SM00388">
    <property type="entry name" value="HisKA"/>
    <property type="match status" value="1"/>
</dbReference>
<evidence type="ECO:0000256" key="3">
    <source>
        <dbReference type="ARBA" id="ARBA00012438"/>
    </source>
</evidence>
<feature type="coiled-coil region" evidence="9">
    <location>
        <begin position="144"/>
        <end position="220"/>
    </location>
</feature>
<gene>
    <name evidence="12" type="ORF">DPM19_30145</name>
</gene>
<dbReference type="Gene3D" id="3.40.50.2300">
    <property type="match status" value="1"/>
</dbReference>
<dbReference type="InterPro" id="IPR050736">
    <property type="entry name" value="Sensor_HK_Regulatory"/>
</dbReference>
<dbReference type="Gene3D" id="3.30.565.10">
    <property type="entry name" value="Histidine kinase-like ATPase, C-terminal domain"/>
    <property type="match status" value="1"/>
</dbReference>
<feature type="domain" description="Histidine kinase" evidence="10">
    <location>
        <begin position="227"/>
        <end position="442"/>
    </location>
</feature>
<keyword evidence="9" id="KW-0175">Coiled coil</keyword>
<dbReference type="InterPro" id="IPR001789">
    <property type="entry name" value="Sig_transdc_resp-reg_receiver"/>
</dbReference>
<dbReference type="EMBL" id="QLYX01000018">
    <property type="protein sequence ID" value="RAY11564.1"/>
    <property type="molecule type" value="Genomic_DNA"/>
</dbReference>
<dbReference type="PANTHER" id="PTHR43711:SF31">
    <property type="entry name" value="HISTIDINE KINASE"/>
    <property type="match status" value="1"/>
</dbReference>
<evidence type="ECO:0000256" key="5">
    <source>
        <dbReference type="ARBA" id="ARBA00022679"/>
    </source>
</evidence>
<dbReference type="Pfam" id="PF00512">
    <property type="entry name" value="HisKA"/>
    <property type="match status" value="1"/>
</dbReference>
<dbReference type="SUPFAM" id="SSF55874">
    <property type="entry name" value="ATPase domain of HSP90 chaperone/DNA topoisomerase II/histidine kinase"/>
    <property type="match status" value="1"/>
</dbReference>
<evidence type="ECO:0000256" key="4">
    <source>
        <dbReference type="ARBA" id="ARBA00022553"/>
    </source>
</evidence>
<dbReference type="SUPFAM" id="SSF47384">
    <property type="entry name" value="Homodimeric domain of signal transducing histidine kinase"/>
    <property type="match status" value="1"/>
</dbReference>
<keyword evidence="4 8" id="KW-0597">Phosphoprotein</keyword>
<evidence type="ECO:0000259" key="11">
    <source>
        <dbReference type="PROSITE" id="PS50110"/>
    </source>
</evidence>
<evidence type="ECO:0000256" key="2">
    <source>
        <dbReference type="ARBA" id="ARBA00004236"/>
    </source>
</evidence>
<dbReference type="EC" id="2.7.13.3" evidence="3"/>
<evidence type="ECO:0000256" key="6">
    <source>
        <dbReference type="ARBA" id="ARBA00022777"/>
    </source>
</evidence>
<evidence type="ECO:0000256" key="8">
    <source>
        <dbReference type="PROSITE-ProRule" id="PRU00169"/>
    </source>
</evidence>
<dbReference type="SUPFAM" id="SSF52172">
    <property type="entry name" value="CheY-like"/>
    <property type="match status" value="1"/>
</dbReference>
<evidence type="ECO:0000256" key="9">
    <source>
        <dbReference type="SAM" id="Coils"/>
    </source>
</evidence>
<dbReference type="Proteomes" id="UP000251891">
    <property type="component" value="Unassembled WGS sequence"/>
</dbReference>
<dbReference type="PROSITE" id="PS50109">
    <property type="entry name" value="HIS_KIN"/>
    <property type="match status" value="1"/>
</dbReference>
<evidence type="ECO:0000313" key="13">
    <source>
        <dbReference type="Proteomes" id="UP000251891"/>
    </source>
</evidence>
<dbReference type="PRINTS" id="PR00344">
    <property type="entry name" value="BCTRLSENSOR"/>
</dbReference>
<protein>
    <recommendedName>
        <fullName evidence="3">histidine kinase</fullName>
        <ecNumber evidence="3">2.7.13.3</ecNumber>
    </recommendedName>
</protein>
<dbReference type="CDD" id="cd00082">
    <property type="entry name" value="HisKA"/>
    <property type="match status" value="1"/>
</dbReference>
<dbReference type="OrthoDB" id="340764at2"/>
<dbReference type="SMART" id="SM00387">
    <property type="entry name" value="HATPase_c"/>
    <property type="match status" value="1"/>
</dbReference>
<proteinExistence type="predicted"/>